<evidence type="ECO:0000313" key="2">
    <source>
        <dbReference type="EMBL" id="OMJ86467.1"/>
    </source>
</evidence>
<keyword evidence="1" id="KW-0175">Coiled coil</keyword>
<protein>
    <submittedName>
        <fullName evidence="2">Uncharacterized protein</fullName>
    </submittedName>
</protein>
<dbReference type="AlphaFoldDB" id="A0A1R2CBT5"/>
<sequence>MNKISNIRQASVKVLKPLIEQLSFSPYSKPIIHNKSSKPPLGPTTNHKKTRNCTLFYEKIENSPNLVLENNSGHRMSKSYEITNHNHGDSSFESQDTISFSASRENFMQILNDKLIDVEDGDFNGKINTYFAIFDMVIAAESKFSEILFKIKNGLIESFKCRYKVKIEKYKKDAEMYKNIVDNLKSENKQYKTKLRELSSQNIDLITANETFKNQYTCLESNIKHCKEFKGNPIVLMEELIVKSEKIRELTNKLDELYSNENKIMQIVDKLKEQGIKFDKLYQETPIRKPSVKKLRISIPTINLGDLPRVKLDKTII</sequence>
<name>A0A1R2CBT5_9CILI</name>
<evidence type="ECO:0000313" key="3">
    <source>
        <dbReference type="Proteomes" id="UP000187209"/>
    </source>
</evidence>
<keyword evidence="3" id="KW-1185">Reference proteome</keyword>
<gene>
    <name evidence="2" type="ORF">SteCoe_12048</name>
</gene>
<dbReference type="EMBL" id="MPUH01000205">
    <property type="protein sequence ID" value="OMJ86467.1"/>
    <property type="molecule type" value="Genomic_DNA"/>
</dbReference>
<organism evidence="2 3">
    <name type="scientific">Stentor coeruleus</name>
    <dbReference type="NCBI Taxonomy" id="5963"/>
    <lineage>
        <taxon>Eukaryota</taxon>
        <taxon>Sar</taxon>
        <taxon>Alveolata</taxon>
        <taxon>Ciliophora</taxon>
        <taxon>Postciliodesmatophora</taxon>
        <taxon>Heterotrichea</taxon>
        <taxon>Heterotrichida</taxon>
        <taxon>Stentoridae</taxon>
        <taxon>Stentor</taxon>
    </lineage>
</organism>
<proteinExistence type="predicted"/>
<comment type="caution">
    <text evidence="2">The sequence shown here is derived from an EMBL/GenBank/DDBJ whole genome shotgun (WGS) entry which is preliminary data.</text>
</comment>
<reference evidence="2 3" key="1">
    <citation type="submission" date="2016-11" db="EMBL/GenBank/DDBJ databases">
        <title>The macronuclear genome of Stentor coeruleus: a giant cell with tiny introns.</title>
        <authorList>
            <person name="Slabodnick M."/>
            <person name="Ruby J.G."/>
            <person name="Reiff S.B."/>
            <person name="Swart E.C."/>
            <person name="Gosai S."/>
            <person name="Prabakaran S."/>
            <person name="Witkowska E."/>
            <person name="Larue G.E."/>
            <person name="Fisher S."/>
            <person name="Freeman R.M."/>
            <person name="Gunawardena J."/>
            <person name="Chu W."/>
            <person name="Stover N.A."/>
            <person name="Gregory B.D."/>
            <person name="Nowacki M."/>
            <person name="Derisi J."/>
            <person name="Roy S.W."/>
            <person name="Marshall W.F."/>
            <person name="Sood P."/>
        </authorList>
    </citation>
    <scope>NUCLEOTIDE SEQUENCE [LARGE SCALE GENOMIC DNA]</scope>
    <source>
        <strain evidence="2">WM001</strain>
    </source>
</reference>
<evidence type="ECO:0000256" key="1">
    <source>
        <dbReference type="SAM" id="Coils"/>
    </source>
</evidence>
<accession>A0A1R2CBT5</accession>
<dbReference type="Proteomes" id="UP000187209">
    <property type="component" value="Unassembled WGS sequence"/>
</dbReference>
<feature type="coiled-coil region" evidence="1">
    <location>
        <begin position="167"/>
        <end position="201"/>
    </location>
</feature>